<proteinExistence type="predicted"/>
<dbReference type="AlphaFoldDB" id="A0A0W0FEK8"/>
<evidence type="ECO:0000313" key="2">
    <source>
        <dbReference type="Proteomes" id="UP000054988"/>
    </source>
</evidence>
<feature type="non-terminal residue" evidence="1">
    <location>
        <position position="59"/>
    </location>
</feature>
<organism evidence="1 2">
    <name type="scientific">Moniliophthora roreri</name>
    <name type="common">Frosty pod rot fungus</name>
    <name type="synonym">Monilia roreri</name>
    <dbReference type="NCBI Taxonomy" id="221103"/>
    <lineage>
        <taxon>Eukaryota</taxon>
        <taxon>Fungi</taxon>
        <taxon>Dikarya</taxon>
        <taxon>Basidiomycota</taxon>
        <taxon>Agaricomycotina</taxon>
        <taxon>Agaricomycetes</taxon>
        <taxon>Agaricomycetidae</taxon>
        <taxon>Agaricales</taxon>
        <taxon>Marasmiineae</taxon>
        <taxon>Marasmiaceae</taxon>
        <taxon>Moniliophthora</taxon>
    </lineage>
</organism>
<accession>A0A0W0FEK8</accession>
<comment type="caution">
    <text evidence="1">The sequence shown here is derived from an EMBL/GenBank/DDBJ whole genome shotgun (WGS) entry which is preliminary data.</text>
</comment>
<dbReference type="Proteomes" id="UP000054988">
    <property type="component" value="Unassembled WGS sequence"/>
</dbReference>
<protein>
    <submittedName>
        <fullName evidence="1">Uncharacterized protein</fullName>
    </submittedName>
</protein>
<name>A0A0W0FEK8_MONRR</name>
<sequence>MSSTAPLERYIPPNHPDMTTLQTEVRPNSLYVGLSYCSEGGSLSRFDEWQDNLSFTYYW</sequence>
<reference evidence="1 2" key="1">
    <citation type="submission" date="2015-12" db="EMBL/GenBank/DDBJ databases">
        <title>Draft genome sequence of Moniliophthora roreri, the causal agent of frosty pod rot of cacao.</title>
        <authorList>
            <person name="Aime M.C."/>
            <person name="Diaz-Valderrama J.R."/>
            <person name="Kijpornyongpan T."/>
            <person name="Phillips-Mora W."/>
        </authorList>
    </citation>
    <scope>NUCLEOTIDE SEQUENCE [LARGE SCALE GENOMIC DNA]</scope>
    <source>
        <strain evidence="1 2">MCA 2952</strain>
    </source>
</reference>
<dbReference type="EMBL" id="LATX01002044">
    <property type="protein sequence ID" value="KTB34730.1"/>
    <property type="molecule type" value="Genomic_DNA"/>
</dbReference>
<gene>
    <name evidence="1" type="ORF">WG66_12695</name>
</gene>
<evidence type="ECO:0000313" key="1">
    <source>
        <dbReference type="EMBL" id="KTB34730.1"/>
    </source>
</evidence>